<dbReference type="Proteomes" id="UP001596407">
    <property type="component" value="Unassembled WGS sequence"/>
</dbReference>
<keyword evidence="3" id="KW-1185">Reference proteome</keyword>
<evidence type="ECO:0000313" key="3">
    <source>
        <dbReference type="Proteomes" id="UP001596407"/>
    </source>
</evidence>
<evidence type="ECO:0000313" key="2">
    <source>
        <dbReference type="EMBL" id="MFC7080395.1"/>
    </source>
</evidence>
<dbReference type="Gene3D" id="3.40.50.40">
    <property type="match status" value="1"/>
</dbReference>
<dbReference type="AlphaFoldDB" id="A0ABD5WLX3"/>
<dbReference type="InterPro" id="IPR006034">
    <property type="entry name" value="Asparaginase/glutaminase-like"/>
</dbReference>
<dbReference type="InterPro" id="IPR040919">
    <property type="entry name" value="Asparaginase_C"/>
</dbReference>
<dbReference type="PIRSF" id="PIRSF500176">
    <property type="entry name" value="L_ASNase"/>
    <property type="match status" value="1"/>
</dbReference>
<comment type="caution">
    <text evidence="2">The sequence shown here is derived from an EMBL/GenBank/DDBJ whole genome shotgun (WGS) entry which is preliminary data.</text>
</comment>
<dbReference type="SUPFAM" id="SSF53774">
    <property type="entry name" value="Glutaminase/Asparaginase"/>
    <property type="match status" value="1"/>
</dbReference>
<accession>A0ABD5WLX3</accession>
<dbReference type="Pfam" id="PF17763">
    <property type="entry name" value="Asparaginase_C"/>
    <property type="match status" value="1"/>
</dbReference>
<name>A0ABD5WLX3_9EURY</name>
<dbReference type="InterPro" id="IPR027473">
    <property type="entry name" value="L-asparaginase_C"/>
</dbReference>
<reference evidence="2 3" key="1">
    <citation type="journal article" date="2019" name="Int. J. Syst. Evol. Microbiol.">
        <title>The Global Catalogue of Microorganisms (GCM) 10K type strain sequencing project: providing services to taxonomists for standard genome sequencing and annotation.</title>
        <authorList>
            <consortium name="The Broad Institute Genomics Platform"/>
            <consortium name="The Broad Institute Genome Sequencing Center for Infectious Disease"/>
            <person name="Wu L."/>
            <person name="Ma J."/>
        </authorList>
    </citation>
    <scope>NUCLEOTIDE SEQUENCE [LARGE SCALE GENOMIC DNA]</scope>
    <source>
        <strain evidence="2 3">DT72</strain>
    </source>
</reference>
<sequence length="121" mass="11679">MVVSAAGVDGAQVTRAAESGADGIVVAGTGLGNATTDLGEAIVEAMDAGVPVVVTSRCGAGATGAVYGTAGGGQTLQDAGAIPGGDLAPWKARVKLALALEAVDQEDVDDEVADYFAESSA</sequence>
<organism evidence="2 3">
    <name type="scientific">Halorussus caseinilyticus</name>
    <dbReference type="NCBI Taxonomy" id="3034025"/>
    <lineage>
        <taxon>Archaea</taxon>
        <taxon>Methanobacteriati</taxon>
        <taxon>Methanobacteriota</taxon>
        <taxon>Stenosarchaea group</taxon>
        <taxon>Halobacteria</taxon>
        <taxon>Halobacteriales</taxon>
        <taxon>Haladaptataceae</taxon>
        <taxon>Halorussus</taxon>
    </lineage>
</organism>
<dbReference type="RefSeq" id="WP_382210389.1">
    <property type="nucleotide sequence ID" value="NZ_JBHSZH010000005.1"/>
</dbReference>
<dbReference type="PROSITE" id="PS51732">
    <property type="entry name" value="ASN_GLN_ASE_3"/>
    <property type="match status" value="1"/>
</dbReference>
<proteinExistence type="predicted"/>
<feature type="domain" description="Asparaginase/glutaminase C-terminal" evidence="1">
    <location>
        <begin position="4"/>
        <end position="104"/>
    </location>
</feature>
<dbReference type="PANTHER" id="PTHR11707:SF28">
    <property type="entry name" value="60 KDA LYSOPHOSPHOLIPASE"/>
    <property type="match status" value="1"/>
</dbReference>
<gene>
    <name evidence="2" type="ORF">ACFQJ6_10000</name>
</gene>
<dbReference type="InterPro" id="IPR036152">
    <property type="entry name" value="Asp/glu_Ase-like_sf"/>
</dbReference>
<dbReference type="PIRSF" id="PIRSF001220">
    <property type="entry name" value="L-ASNase_gatD"/>
    <property type="match status" value="1"/>
</dbReference>
<dbReference type="GO" id="GO:0004067">
    <property type="term" value="F:asparaginase activity"/>
    <property type="evidence" value="ECO:0007669"/>
    <property type="project" value="UniProtKB-UniRule"/>
</dbReference>
<protein>
    <recommendedName>
        <fullName evidence="1">Asparaginase/glutaminase C-terminal domain-containing protein</fullName>
    </recommendedName>
</protein>
<dbReference type="PANTHER" id="PTHR11707">
    <property type="entry name" value="L-ASPARAGINASE"/>
    <property type="match status" value="1"/>
</dbReference>
<dbReference type="EMBL" id="JBHSZH010000005">
    <property type="protein sequence ID" value="MFC7080395.1"/>
    <property type="molecule type" value="Genomic_DNA"/>
</dbReference>
<evidence type="ECO:0000259" key="1">
    <source>
        <dbReference type="Pfam" id="PF17763"/>
    </source>
</evidence>